<keyword evidence="2" id="KW-1185">Reference proteome</keyword>
<evidence type="ECO:0000313" key="1">
    <source>
        <dbReference type="EMBL" id="KAK9140063.1"/>
    </source>
</evidence>
<sequence>MVITDQKLLDCPTVFKFARSVRIVSPSLPKRARVIDHDSCFYKDSSSSRPGMEEIDDYF</sequence>
<evidence type="ECO:0000313" key="2">
    <source>
        <dbReference type="Proteomes" id="UP001419268"/>
    </source>
</evidence>
<accession>A0AAP0PCS2</accession>
<name>A0AAP0PCS2_9MAGN</name>
<proteinExistence type="predicted"/>
<comment type="caution">
    <text evidence="1">The sequence shown here is derived from an EMBL/GenBank/DDBJ whole genome shotgun (WGS) entry which is preliminary data.</text>
</comment>
<organism evidence="1 2">
    <name type="scientific">Stephania cephalantha</name>
    <dbReference type="NCBI Taxonomy" id="152367"/>
    <lineage>
        <taxon>Eukaryota</taxon>
        <taxon>Viridiplantae</taxon>
        <taxon>Streptophyta</taxon>
        <taxon>Embryophyta</taxon>
        <taxon>Tracheophyta</taxon>
        <taxon>Spermatophyta</taxon>
        <taxon>Magnoliopsida</taxon>
        <taxon>Ranunculales</taxon>
        <taxon>Menispermaceae</taxon>
        <taxon>Menispermoideae</taxon>
        <taxon>Cissampelideae</taxon>
        <taxon>Stephania</taxon>
    </lineage>
</organism>
<dbReference type="Proteomes" id="UP001419268">
    <property type="component" value="Unassembled WGS sequence"/>
</dbReference>
<gene>
    <name evidence="1" type="ORF">Scep_009744</name>
</gene>
<dbReference type="AlphaFoldDB" id="A0AAP0PCS2"/>
<dbReference type="EMBL" id="JBBNAG010000004">
    <property type="protein sequence ID" value="KAK9140063.1"/>
    <property type="molecule type" value="Genomic_DNA"/>
</dbReference>
<protein>
    <submittedName>
        <fullName evidence="1">Uncharacterized protein</fullName>
    </submittedName>
</protein>
<reference evidence="1 2" key="1">
    <citation type="submission" date="2024-01" db="EMBL/GenBank/DDBJ databases">
        <title>Genome assemblies of Stephania.</title>
        <authorList>
            <person name="Yang L."/>
        </authorList>
    </citation>
    <scope>NUCLEOTIDE SEQUENCE [LARGE SCALE GENOMIC DNA]</scope>
    <source>
        <strain evidence="1">JXDWG</strain>
        <tissue evidence="1">Leaf</tissue>
    </source>
</reference>